<organism evidence="2 3">
    <name type="scientific">Novosphingobium pituita</name>
    <dbReference type="NCBI Taxonomy" id="3056842"/>
    <lineage>
        <taxon>Bacteria</taxon>
        <taxon>Pseudomonadati</taxon>
        <taxon>Pseudomonadota</taxon>
        <taxon>Alphaproteobacteria</taxon>
        <taxon>Sphingomonadales</taxon>
        <taxon>Sphingomonadaceae</taxon>
        <taxon>Novosphingobium</taxon>
    </lineage>
</organism>
<evidence type="ECO:0000313" key="2">
    <source>
        <dbReference type="EMBL" id="GMM60476.1"/>
    </source>
</evidence>
<dbReference type="EMBL" id="BTFW01000001">
    <property type="protein sequence ID" value="GMM60476.1"/>
    <property type="molecule type" value="Genomic_DNA"/>
</dbReference>
<comment type="caution">
    <text evidence="2">The sequence shown here is derived from an EMBL/GenBank/DDBJ whole genome shotgun (WGS) entry which is preliminary data.</text>
</comment>
<gene>
    <name evidence="2" type="ORF">NUTIK01_12530</name>
</gene>
<reference evidence="2 3" key="1">
    <citation type="submission" date="2023-06" db="EMBL/GenBank/DDBJ databases">
        <title>Draft genome sequence of Novosphingobium sp. strain IK01.</title>
        <authorList>
            <person name="Hatamoto M."/>
            <person name="Ikarashi T."/>
            <person name="Yamaguchi T."/>
        </authorList>
    </citation>
    <scope>NUCLEOTIDE SEQUENCE [LARGE SCALE GENOMIC DNA]</scope>
    <source>
        <strain evidence="2 3">IK01</strain>
    </source>
</reference>
<evidence type="ECO:0000256" key="1">
    <source>
        <dbReference type="SAM" id="MobiDB-lite"/>
    </source>
</evidence>
<dbReference type="Pfam" id="PF13770">
    <property type="entry name" value="DUF4169"/>
    <property type="match status" value="1"/>
</dbReference>
<protein>
    <submittedName>
        <fullName evidence="2">DUF4169 family protein</fullName>
    </submittedName>
</protein>
<dbReference type="RefSeq" id="WP_317974271.1">
    <property type="nucleotide sequence ID" value="NZ_BTFW01000001.1"/>
</dbReference>
<accession>A0ABQ6P8M1</accession>
<name>A0ABQ6P8M1_9SPHN</name>
<keyword evidence="3" id="KW-1185">Reference proteome</keyword>
<sequence length="70" mass="7864">MAQVINLRMARKARARREAEVQAATNRALHGRTKAEKAAQTAARDKAERHVEGHRLEGQSPEREPDAHDL</sequence>
<feature type="compositionally biased region" description="Basic and acidic residues" evidence="1">
    <location>
        <begin position="33"/>
        <end position="70"/>
    </location>
</feature>
<dbReference type="InterPro" id="IPR025227">
    <property type="entry name" value="DUF4169"/>
</dbReference>
<dbReference type="Proteomes" id="UP001187221">
    <property type="component" value="Unassembled WGS sequence"/>
</dbReference>
<evidence type="ECO:0000313" key="3">
    <source>
        <dbReference type="Proteomes" id="UP001187221"/>
    </source>
</evidence>
<feature type="region of interest" description="Disordered" evidence="1">
    <location>
        <begin position="1"/>
        <end position="70"/>
    </location>
</feature>
<proteinExistence type="predicted"/>